<evidence type="ECO:0000313" key="2">
    <source>
        <dbReference type="EMBL" id="MPC43944.1"/>
    </source>
</evidence>
<evidence type="ECO:0000256" key="1">
    <source>
        <dbReference type="SAM" id="MobiDB-lite"/>
    </source>
</evidence>
<protein>
    <submittedName>
        <fullName evidence="2">Uncharacterized protein</fullName>
    </submittedName>
</protein>
<sequence>MSTPTSQPERTTEAHIWQTNEPHEEVAPAKSFMLRKRQDEAISIMLSSLTGLRAMDAGSSGKSLRNTNTKLRFGHTTKGRQDSELIRMHLQW</sequence>
<dbReference type="EMBL" id="VSRR010006055">
    <property type="protein sequence ID" value="MPC43944.1"/>
    <property type="molecule type" value="Genomic_DNA"/>
</dbReference>
<reference evidence="2 3" key="1">
    <citation type="submission" date="2019-05" db="EMBL/GenBank/DDBJ databases">
        <title>Another draft genome of Portunus trituberculatus and its Hox gene families provides insights of decapod evolution.</title>
        <authorList>
            <person name="Jeong J.-H."/>
            <person name="Song I."/>
            <person name="Kim S."/>
            <person name="Choi T."/>
            <person name="Kim D."/>
            <person name="Ryu S."/>
            <person name="Kim W."/>
        </authorList>
    </citation>
    <scope>NUCLEOTIDE SEQUENCE [LARGE SCALE GENOMIC DNA]</scope>
    <source>
        <tissue evidence="2">Muscle</tissue>
    </source>
</reference>
<gene>
    <name evidence="2" type="ORF">E2C01_037602</name>
</gene>
<dbReference type="AlphaFoldDB" id="A0A5B7FHH4"/>
<organism evidence="2 3">
    <name type="scientific">Portunus trituberculatus</name>
    <name type="common">Swimming crab</name>
    <name type="synonym">Neptunus trituberculatus</name>
    <dbReference type="NCBI Taxonomy" id="210409"/>
    <lineage>
        <taxon>Eukaryota</taxon>
        <taxon>Metazoa</taxon>
        <taxon>Ecdysozoa</taxon>
        <taxon>Arthropoda</taxon>
        <taxon>Crustacea</taxon>
        <taxon>Multicrustacea</taxon>
        <taxon>Malacostraca</taxon>
        <taxon>Eumalacostraca</taxon>
        <taxon>Eucarida</taxon>
        <taxon>Decapoda</taxon>
        <taxon>Pleocyemata</taxon>
        <taxon>Brachyura</taxon>
        <taxon>Eubrachyura</taxon>
        <taxon>Portunoidea</taxon>
        <taxon>Portunidae</taxon>
        <taxon>Portuninae</taxon>
        <taxon>Portunus</taxon>
    </lineage>
</organism>
<proteinExistence type="predicted"/>
<dbReference type="Proteomes" id="UP000324222">
    <property type="component" value="Unassembled WGS sequence"/>
</dbReference>
<comment type="caution">
    <text evidence="2">The sequence shown here is derived from an EMBL/GenBank/DDBJ whole genome shotgun (WGS) entry which is preliminary data.</text>
</comment>
<accession>A0A5B7FHH4</accession>
<name>A0A5B7FHH4_PORTR</name>
<evidence type="ECO:0000313" key="3">
    <source>
        <dbReference type="Proteomes" id="UP000324222"/>
    </source>
</evidence>
<feature type="region of interest" description="Disordered" evidence="1">
    <location>
        <begin position="1"/>
        <end position="24"/>
    </location>
</feature>
<keyword evidence="3" id="KW-1185">Reference proteome</keyword>